<dbReference type="PATRIC" id="fig|1360.114.peg.2094"/>
<evidence type="ECO:0000256" key="1">
    <source>
        <dbReference type="SAM" id="Phobius"/>
    </source>
</evidence>
<keyword evidence="1" id="KW-1133">Transmembrane helix</keyword>
<evidence type="ECO:0000313" key="3">
    <source>
        <dbReference type="Proteomes" id="UP000053719"/>
    </source>
</evidence>
<protein>
    <submittedName>
        <fullName evidence="2">Uncharacterized protein</fullName>
    </submittedName>
</protein>
<dbReference type="RefSeq" id="WP_058211258.1">
    <property type="nucleotide sequence ID" value="NZ_LKLU01000002.1"/>
</dbReference>
<evidence type="ECO:0000313" key="2">
    <source>
        <dbReference type="EMBL" id="KSU23487.1"/>
    </source>
</evidence>
<organism evidence="2 3">
    <name type="scientific">Lactococcus lactis subsp. lactis</name>
    <name type="common">Streptococcus lactis</name>
    <dbReference type="NCBI Taxonomy" id="1360"/>
    <lineage>
        <taxon>Bacteria</taxon>
        <taxon>Bacillati</taxon>
        <taxon>Bacillota</taxon>
        <taxon>Bacilli</taxon>
        <taxon>Lactobacillales</taxon>
        <taxon>Streptococcaceae</taxon>
        <taxon>Lactococcus</taxon>
    </lineage>
</organism>
<sequence length="186" mass="21039">MSTSPINMTNTPEEENKKKKNFFLWFWFLFLLLIGLVGGAFLYFNNSSSTPKSQVISGDFLPKKKDAKTMTDAELAKYAQQSVDASQFQLQINPTSTINFDTQSGYIGIKNSKTNVYPINVTFYTSDHKAIYSSGAIQPGQEITNGILSNKLQRGKYEIKARFDIYDNKTKKKRGQQFAVVNMTVQ</sequence>
<feature type="transmembrane region" description="Helical" evidence="1">
    <location>
        <begin position="21"/>
        <end position="44"/>
    </location>
</feature>
<accession>A0A0V8ECU4</accession>
<dbReference type="EMBL" id="LKLU01000002">
    <property type="protein sequence ID" value="KSU23487.1"/>
    <property type="molecule type" value="Genomic_DNA"/>
</dbReference>
<proteinExistence type="predicted"/>
<keyword evidence="1" id="KW-0812">Transmembrane</keyword>
<dbReference type="AlphaFoldDB" id="A0A0V8ECU4"/>
<reference evidence="3" key="1">
    <citation type="submission" date="2015-10" db="EMBL/GenBank/DDBJ databases">
        <title>Draft Genome Sequences of 11 Lactococcus lactis subspecies cremoris strains.</title>
        <authorList>
            <person name="Wels M."/>
            <person name="Backus L."/>
            <person name="Boekhorst J."/>
            <person name="Dijkstra A."/>
            <person name="Beerthuizen M."/>
            <person name="Kelly W."/>
            <person name="Siezen R."/>
            <person name="Bachmann H."/>
            <person name="Van Hijum S."/>
        </authorList>
    </citation>
    <scope>NUCLEOTIDE SEQUENCE [LARGE SCALE GENOMIC DNA]</scope>
    <source>
        <strain evidence="3">M20</strain>
    </source>
</reference>
<gene>
    <name evidence="2" type="ORF">M20_0110</name>
</gene>
<name>A0A0V8ECU4_LACLL</name>
<dbReference type="Proteomes" id="UP000053719">
    <property type="component" value="Unassembled WGS sequence"/>
</dbReference>
<keyword evidence="1" id="KW-0472">Membrane</keyword>
<comment type="caution">
    <text evidence="2">The sequence shown here is derived from an EMBL/GenBank/DDBJ whole genome shotgun (WGS) entry which is preliminary data.</text>
</comment>